<proteinExistence type="predicted"/>
<reference evidence="3" key="2">
    <citation type="submission" date="2015-01" db="EMBL/GenBank/DDBJ databases">
        <title>Evolutionary Origins and Diversification of the Mycorrhizal Mutualists.</title>
        <authorList>
            <consortium name="DOE Joint Genome Institute"/>
            <consortium name="Mycorrhizal Genomics Consortium"/>
            <person name="Kohler A."/>
            <person name="Kuo A."/>
            <person name="Nagy L.G."/>
            <person name="Floudas D."/>
            <person name="Copeland A."/>
            <person name="Barry K.W."/>
            <person name="Cichocki N."/>
            <person name="Veneault-Fourrey C."/>
            <person name="LaButti K."/>
            <person name="Lindquist E.A."/>
            <person name="Lipzen A."/>
            <person name="Lundell T."/>
            <person name="Morin E."/>
            <person name="Murat C."/>
            <person name="Riley R."/>
            <person name="Ohm R."/>
            <person name="Sun H."/>
            <person name="Tunlid A."/>
            <person name="Henrissat B."/>
            <person name="Grigoriev I.V."/>
            <person name="Hibbett D.S."/>
            <person name="Martin F."/>
        </authorList>
    </citation>
    <scope>NUCLEOTIDE SEQUENCE [LARGE SCALE GENOMIC DNA]</scope>
    <source>
        <strain evidence="3">Ve08.2h10</strain>
    </source>
</reference>
<reference evidence="2 3" key="1">
    <citation type="submission" date="2014-04" db="EMBL/GenBank/DDBJ databases">
        <authorList>
            <consortium name="DOE Joint Genome Institute"/>
            <person name="Kuo A."/>
            <person name="Kohler A."/>
            <person name="Jargeat P."/>
            <person name="Nagy L.G."/>
            <person name="Floudas D."/>
            <person name="Copeland A."/>
            <person name="Barry K.W."/>
            <person name="Cichocki N."/>
            <person name="Veneault-Fourrey C."/>
            <person name="LaButti K."/>
            <person name="Lindquist E.A."/>
            <person name="Lipzen A."/>
            <person name="Lundell T."/>
            <person name="Morin E."/>
            <person name="Murat C."/>
            <person name="Sun H."/>
            <person name="Tunlid A."/>
            <person name="Henrissat B."/>
            <person name="Grigoriev I.V."/>
            <person name="Hibbett D.S."/>
            <person name="Martin F."/>
            <person name="Nordberg H.P."/>
            <person name="Cantor M.N."/>
            <person name="Hua S.X."/>
        </authorList>
    </citation>
    <scope>NUCLEOTIDE SEQUENCE [LARGE SCALE GENOMIC DNA]</scope>
    <source>
        <strain evidence="2 3">Ve08.2h10</strain>
    </source>
</reference>
<dbReference type="STRING" id="930991.A0A0D0DTD7"/>
<dbReference type="HOGENOM" id="CLU_081046_0_0_1"/>
<protein>
    <recommendedName>
        <fullName evidence="4">Arrestin-like N-terminal domain-containing protein</fullName>
    </recommendedName>
</protein>
<dbReference type="AlphaFoldDB" id="A0A0D0DTD7"/>
<dbReference type="EMBL" id="KN824953">
    <property type="protein sequence ID" value="KIK97088.1"/>
    <property type="molecule type" value="Genomic_DNA"/>
</dbReference>
<evidence type="ECO:0000256" key="1">
    <source>
        <dbReference type="SAM" id="MobiDB-lite"/>
    </source>
</evidence>
<dbReference type="Proteomes" id="UP000054538">
    <property type="component" value="Unassembled WGS sequence"/>
</dbReference>
<gene>
    <name evidence="2" type="ORF">PAXRUDRAFT_256110</name>
</gene>
<dbReference type="OrthoDB" id="3230530at2759"/>
<dbReference type="InParanoid" id="A0A0D0DTD7"/>
<evidence type="ECO:0000313" key="3">
    <source>
        <dbReference type="Proteomes" id="UP000054538"/>
    </source>
</evidence>
<name>A0A0D0DTD7_9AGAM</name>
<evidence type="ECO:0008006" key="4">
    <source>
        <dbReference type="Google" id="ProtNLM"/>
    </source>
</evidence>
<keyword evidence="3" id="KW-1185">Reference proteome</keyword>
<feature type="compositionally biased region" description="Polar residues" evidence="1">
    <location>
        <begin position="263"/>
        <end position="281"/>
    </location>
</feature>
<organism evidence="2 3">
    <name type="scientific">Paxillus rubicundulus Ve08.2h10</name>
    <dbReference type="NCBI Taxonomy" id="930991"/>
    <lineage>
        <taxon>Eukaryota</taxon>
        <taxon>Fungi</taxon>
        <taxon>Dikarya</taxon>
        <taxon>Basidiomycota</taxon>
        <taxon>Agaricomycotina</taxon>
        <taxon>Agaricomycetes</taxon>
        <taxon>Agaricomycetidae</taxon>
        <taxon>Boletales</taxon>
        <taxon>Paxilineae</taxon>
        <taxon>Paxillaceae</taxon>
        <taxon>Paxillus</taxon>
    </lineage>
</organism>
<accession>A0A0D0DTD7</accession>
<evidence type="ECO:0000313" key="2">
    <source>
        <dbReference type="EMBL" id="KIK97088.1"/>
    </source>
</evidence>
<feature type="region of interest" description="Disordered" evidence="1">
    <location>
        <begin position="263"/>
        <end position="282"/>
    </location>
</feature>
<sequence length="299" mass="33118">MVKLYLISPKGNQGVRFFPYQGYLGLTPVKFEGMVRTQIEQDGKTILAKDIIIAVRCYESRQGRLGTIQTNILYEHCATLWQKYDNHEWSDVGDGEYPFRLSIPSNVAAPSTALYFQEYRIFWRIEAVLTHIPILGVGCRQVKHFELPLVRFDTPASLPPSTPLTPPSSSYSTSLTTKFRGPPLRYCVLVPPNPIGPLDIVSVQLTVQSFDPSLSIRSASALVERRIHTNDSALVPLRFSGPPHLPTHSPTYIALSSNHAQDSSSSLCPDNTNSGATSSQDLHCPTSASSVYSVYTTFL</sequence>